<comment type="caution">
    <text evidence="1">The sequence shown here is derived from an EMBL/GenBank/DDBJ whole genome shotgun (WGS) entry which is preliminary data.</text>
</comment>
<gene>
    <name evidence="1" type="ORF">J3R75_000661</name>
</gene>
<dbReference type="Pfam" id="PF06293">
    <property type="entry name" value="Kdo"/>
    <property type="match status" value="1"/>
</dbReference>
<dbReference type="InterPro" id="IPR011009">
    <property type="entry name" value="Kinase-like_dom_sf"/>
</dbReference>
<protein>
    <submittedName>
        <fullName evidence="1">tRNA A-37 threonylcarbamoyl transferase component Bud32</fullName>
    </submittedName>
</protein>
<keyword evidence="2" id="KW-1185">Reference proteome</keyword>
<accession>A0AAE3VDL5</accession>
<dbReference type="RefSeq" id="WP_307259883.1">
    <property type="nucleotide sequence ID" value="NZ_JAUSVL010000001.1"/>
</dbReference>
<dbReference type="EMBL" id="JAUSVL010000001">
    <property type="protein sequence ID" value="MDQ0288554.1"/>
    <property type="molecule type" value="Genomic_DNA"/>
</dbReference>
<reference evidence="1" key="1">
    <citation type="submission" date="2023-07" db="EMBL/GenBank/DDBJ databases">
        <title>Genomic Encyclopedia of Type Strains, Phase IV (KMG-IV): sequencing the most valuable type-strain genomes for metagenomic binning, comparative biology and taxonomic classification.</title>
        <authorList>
            <person name="Goeker M."/>
        </authorList>
    </citation>
    <scope>NUCLEOTIDE SEQUENCE</scope>
    <source>
        <strain evidence="1">DSM 24202</strain>
    </source>
</reference>
<name>A0AAE3VDL5_9BACT</name>
<dbReference type="AlphaFoldDB" id="A0AAE3VDL5"/>
<evidence type="ECO:0000313" key="2">
    <source>
        <dbReference type="Proteomes" id="UP001238163"/>
    </source>
</evidence>
<dbReference type="Proteomes" id="UP001238163">
    <property type="component" value="Unassembled WGS sequence"/>
</dbReference>
<sequence length="283" mass="32147">MTTELSIPPTLDSRRFRRRALACFKSQVDTMDPAIIRSWSWAVPGFGTASAWLEDHPLRVRSGRYMSDTPGKEVWCVKLPERFESRKVVCKYHEDENRSLYGLFHHSTAVLEAANFAALSALGIPVPTVLACGEKRHFGELVSSFIITDFIDNTVDGSILLPTGDWCDRKRLRMGFCHKCMEYIARAHAAGFHHAAFHAHKILMPKNSDEDNPEVTLIDLAHGRFRPLRSMRQAIASDLVTLFTELRLTSDEIYVLSQHYLAVNKQCAMDVDELWDAMNKLPL</sequence>
<evidence type="ECO:0000313" key="1">
    <source>
        <dbReference type="EMBL" id="MDQ0288554.1"/>
    </source>
</evidence>
<keyword evidence="1" id="KW-0808">Transferase</keyword>
<dbReference type="GO" id="GO:0016740">
    <property type="term" value="F:transferase activity"/>
    <property type="evidence" value="ECO:0007669"/>
    <property type="project" value="UniProtKB-KW"/>
</dbReference>
<organism evidence="1 2">
    <name type="scientific">Oligosphaera ethanolica</name>
    <dbReference type="NCBI Taxonomy" id="760260"/>
    <lineage>
        <taxon>Bacteria</taxon>
        <taxon>Pseudomonadati</taxon>
        <taxon>Lentisphaerota</taxon>
        <taxon>Oligosphaeria</taxon>
        <taxon>Oligosphaerales</taxon>
        <taxon>Oligosphaeraceae</taxon>
        <taxon>Oligosphaera</taxon>
    </lineage>
</organism>
<dbReference type="SUPFAM" id="SSF56112">
    <property type="entry name" value="Protein kinase-like (PK-like)"/>
    <property type="match status" value="1"/>
</dbReference>
<proteinExistence type="predicted"/>